<feature type="active site" description="Charge relay system" evidence="5">
    <location>
        <position position="169"/>
    </location>
</feature>
<dbReference type="OrthoDB" id="5177045at2"/>
<dbReference type="PANTHER" id="PTHR43399">
    <property type="entry name" value="SUBTILISIN-RELATED"/>
    <property type="match status" value="1"/>
</dbReference>
<dbReference type="Pfam" id="PF00082">
    <property type="entry name" value="Peptidase_S8"/>
    <property type="match status" value="1"/>
</dbReference>
<evidence type="ECO:0000313" key="9">
    <source>
        <dbReference type="Proteomes" id="UP000281955"/>
    </source>
</evidence>
<dbReference type="InterPro" id="IPR036852">
    <property type="entry name" value="Peptidase_S8/S53_dom_sf"/>
</dbReference>
<evidence type="ECO:0000256" key="6">
    <source>
        <dbReference type="SAM" id="MobiDB-lite"/>
    </source>
</evidence>
<dbReference type="InterPro" id="IPR015500">
    <property type="entry name" value="Peptidase_S8_subtilisin-rel"/>
</dbReference>
<reference evidence="8 9" key="1">
    <citation type="submission" date="2018-10" db="EMBL/GenBank/DDBJ databases">
        <title>Genomic Encyclopedia of Archaeal and Bacterial Type Strains, Phase II (KMG-II): from individual species to whole genera.</title>
        <authorList>
            <person name="Goeker M."/>
        </authorList>
    </citation>
    <scope>NUCLEOTIDE SEQUENCE [LARGE SCALE GENOMIC DNA]</scope>
    <source>
        <strain evidence="8 9">RP-AC37</strain>
    </source>
</reference>
<dbReference type="EMBL" id="RBWV01000009">
    <property type="protein sequence ID" value="RKS80448.1"/>
    <property type="molecule type" value="Genomic_DNA"/>
</dbReference>
<evidence type="ECO:0000256" key="5">
    <source>
        <dbReference type="PROSITE-ProRule" id="PRU01240"/>
    </source>
</evidence>
<dbReference type="Proteomes" id="UP000281955">
    <property type="component" value="Unassembled WGS sequence"/>
</dbReference>
<keyword evidence="4 5" id="KW-0720">Serine protease</keyword>
<name>A0A420XUE2_9ACTN</name>
<comment type="similarity">
    <text evidence="1 5">Belongs to the peptidase S8 family.</text>
</comment>
<dbReference type="PROSITE" id="PS51892">
    <property type="entry name" value="SUBTILASE"/>
    <property type="match status" value="1"/>
</dbReference>
<proteinExistence type="inferred from homology"/>
<dbReference type="PROSITE" id="PS00136">
    <property type="entry name" value="SUBTILASE_ASP"/>
    <property type="match status" value="1"/>
</dbReference>
<gene>
    <name evidence="8" type="ORF">CLV35_0880</name>
</gene>
<dbReference type="SUPFAM" id="SSF52743">
    <property type="entry name" value="Subtilisin-like"/>
    <property type="match status" value="1"/>
</dbReference>
<keyword evidence="3 5" id="KW-0378">Hydrolase</keyword>
<evidence type="ECO:0000256" key="2">
    <source>
        <dbReference type="ARBA" id="ARBA00022670"/>
    </source>
</evidence>
<evidence type="ECO:0000259" key="7">
    <source>
        <dbReference type="Pfam" id="PF00082"/>
    </source>
</evidence>
<dbReference type="InParanoid" id="A0A420XUE2"/>
<dbReference type="RefSeq" id="WP_121192130.1">
    <property type="nucleotide sequence ID" value="NZ_RBWV01000009.1"/>
</dbReference>
<evidence type="ECO:0000256" key="3">
    <source>
        <dbReference type="ARBA" id="ARBA00022801"/>
    </source>
</evidence>
<feature type="active site" description="Charge relay system" evidence="5">
    <location>
        <position position="113"/>
    </location>
</feature>
<dbReference type="PRINTS" id="PR00723">
    <property type="entry name" value="SUBTILISIN"/>
</dbReference>
<feature type="active site" description="Charge relay system" evidence="5">
    <location>
        <position position="341"/>
    </location>
</feature>
<organism evidence="8 9">
    <name type="scientific">Motilibacter peucedani</name>
    <dbReference type="NCBI Taxonomy" id="598650"/>
    <lineage>
        <taxon>Bacteria</taxon>
        <taxon>Bacillati</taxon>
        <taxon>Actinomycetota</taxon>
        <taxon>Actinomycetes</taxon>
        <taxon>Motilibacterales</taxon>
        <taxon>Motilibacteraceae</taxon>
        <taxon>Motilibacter</taxon>
    </lineage>
</organism>
<evidence type="ECO:0000256" key="4">
    <source>
        <dbReference type="ARBA" id="ARBA00022825"/>
    </source>
</evidence>
<dbReference type="InterPro" id="IPR023827">
    <property type="entry name" value="Peptidase_S8_Asp-AS"/>
</dbReference>
<comment type="caution">
    <text evidence="8">The sequence shown here is derived from an EMBL/GenBank/DDBJ whole genome shotgun (WGS) entry which is preliminary data.</text>
</comment>
<keyword evidence="9" id="KW-1185">Reference proteome</keyword>
<feature type="domain" description="Peptidase S8/S53" evidence="7">
    <location>
        <begin position="104"/>
        <end position="360"/>
    </location>
</feature>
<evidence type="ECO:0000313" key="8">
    <source>
        <dbReference type="EMBL" id="RKS80448.1"/>
    </source>
</evidence>
<dbReference type="PANTHER" id="PTHR43399:SF4">
    <property type="entry name" value="CELL WALL-ASSOCIATED PROTEASE"/>
    <property type="match status" value="1"/>
</dbReference>
<sequence length="404" mass="42397">MPRVLVVDRQLSRTQQVVGADDTWRPLGDGGLLHAEVTSDRLEQFRAGGALGVDVDRTMSTAVVGAPTVEGAPMDMRGEDHPLPSLRELEPRLGGSVDDARDTGEGVLVGVVDTGMRAHPWLDGAYLASPNDFESSGTQARRQVVAASRRGDAGPDEAAAARSRRETGHGTFVTGLVLQQAPAASVWLERALDSGGNGLTSAVVEAATTLARRGVHVLNLSLGCFSDDAASKTVMRRLAEDLYRIRPDMVIVAAAGNIDGNDDPTTPQPFWPAAVEQVLAVGSVDDASSTTWSTWSNRGPWVDLAAPGHRLLSTYVTGPVALEADQPAVDYSGWARWSGTSFSTAVVSGAIARLMSARGITAHEAALALKAGELSTGRTEAEGEVPSVPVVAARSWDEHLIATG</sequence>
<dbReference type="Gene3D" id="3.40.50.200">
    <property type="entry name" value="Peptidase S8/S53 domain"/>
    <property type="match status" value="1"/>
</dbReference>
<dbReference type="InterPro" id="IPR000209">
    <property type="entry name" value="Peptidase_S8/S53_dom"/>
</dbReference>
<accession>A0A420XUE2</accession>
<evidence type="ECO:0000256" key="1">
    <source>
        <dbReference type="ARBA" id="ARBA00011073"/>
    </source>
</evidence>
<keyword evidence="2 5" id="KW-0645">Protease</keyword>
<protein>
    <submittedName>
        <fullName evidence="8">Subtilase family protein</fullName>
    </submittedName>
</protein>
<dbReference type="InterPro" id="IPR051048">
    <property type="entry name" value="Peptidase_S8/S53_subtilisin"/>
</dbReference>
<dbReference type="GO" id="GO:0004252">
    <property type="term" value="F:serine-type endopeptidase activity"/>
    <property type="evidence" value="ECO:0007669"/>
    <property type="project" value="UniProtKB-UniRule"/>
</dbReference>
<feature type="region of interest" description="Disordered" evidence="6">
    <location>
        <begin position="146"/>
        <end position="166"/>
    </location>
</feature>
<dbReference type="GO" id="GO:0006508">
    <property type="term" value="P:proteolysis"/>
    <property type="evidence" value="ECO:0007669"/>
    <property type="project" value="UniProtKB-KW"/>
</dbReference>
<dbReference type="AlphaFoldDB" id="A0A420XUE2"/>